<dbReference type="EMBL" id="CP036426">
    <property type="protein sequence ID" value="QDV38662.1"/>
    <property type="molecule type" value="Genomic_DNA"/>
</dbReference>
<dbReference type="KEGG" id="tpla:ElP_66170"/>
<dbReference type="GO" id="GO:0008312">
    <property type="term" value="F:7S RNA binding"/>
    <property type="evidence" value="ECO:0007669"/>
    <property type="project" value="InterPro"/>
</dbReference>
<dbReference type="AlphaFoldDB" id="A0A518HCS5"/>
<dbReference type="Proteomes" id="UP000317835">
    <property type="component" value="Chromosome"/>
</dbReference>
<reference evidence="2 3" key="1">
    <citation type="submission" date="2019-02" db="EMBL/GenBank/DDBJ databases">
        <title>Deep-cultivation of Planctomycetes and their phenomic and genomic characterization uncovers novel biology.</title>
        <authorList>
            <person name="Wiegand S."/>
            <person name="Jogler M."/>
            <person name="Boedeker C."/>
            <person name="Pinto D."/>
            <person name="Vollmers J."/>
            <person name="Rivas-Marin E."/>
            <person name="Kohn T."/>
            <person name="Peeters S.H."/>
            <person name="Heuer A."/>
            <person name="Rast P."/>
            <person name="Oberbeckmann S."/>
            <person name="Bunk B."/>
            <person name="Jeske O."/>
            <person name="Meyerdierks A."/>
            <person name="Storesund J.E."/>
            <person name="Kallscheuer N."/>
            <person name="Luecker S."/>
            <person name="Lage O.M."/>
            <person name="Pohl T."/>
            <person name="Merkel B.J."/>
            <person name="Hornburger P."/>
            <person name="Mueller R.-W."/>
            <person name="Bruemmer F."/>
            <person name="Labrenz M."/>
            <person name="Spormann A.M."/>
            <person name="Op den Camp H."/>
            <person name="Overmann J."/>
            <person name="Amann R."/>
            <person name="Jetten M.S.M."/>
            <person name="Mascher T."/>
            <person name="Medema M.H."/>
            <person name="Devos D.P."/>
            <person name="Kaster A.-K."/>
            <person name="Ovreas L."/>
            <person name="Rohde M."/>
            <person name="Galperin M.Y."/>
            <person name="Jogler C."/>
        </authorList>
    </citation>
    <scope>NUCLEOTIDE SEQUENCE [LARGE SCALE GENOMIC DNA]</scope>
    <source>
        <strain evidence="2 3">ElP</strain>
    </source>
</reference>
<evidence type="ECO:0000313" key="3">
    <source>
        <dbReference type="Proteomes" id="UP000317835"/>
    </source>
</evidence>
<organism evidence="2 3">
    <name type="scientific">Tautonia plasticadhaerens</name>
    <dbReference type="NCBI Taxonomy" id="2527974"/>
    <lineage>
        <taxon>Bacteria</taxon>
        <taxon>Pseudomonadati</taxon>
        <taxon>Planctomycetota</taxon>
        <taxon>Planctomycetia</taxon>
        <taxon>Isosphaerales</taxon>
        <taxon>Isosphaeraceae</taxon>
        <taxon>Tautonia</taxon>
    </lineage>
</organism>
<evidence type="ECO:0000313" key="2">
    <source>
        <dbReference type="EMBL" id="QDV38662.1"/>
    </source>
</evidence>
<accession>A0A518HCS5</accession>
<protein>
    <submittedName>
        <fullName evidence="2">Uncharacterized protein</fullName>
    </submittedName>
</protein>
<dbReference type="SUPFAM" id="SSF47446">
    <property type="entry name" value="Signal peptide-binding domain"/>
    <property type="match status" value="1"/>
</dbReference>
<gene>
    <name evidence="2" type="ORF">ElP_66170</name>
</gene>
<dbReference type="Gene3D" id="1.10.260.30">
    <property type="entry name" value="Signal recognition particle, SRP54 subunit, M-domain"/>
    <property type="match status" value="1"/>
</dbReference>
<name>A0A518HCS5_9BACT</name>
<evidence type="ECO:0000256" key="1">
    <source>
        <dbReference type="SAM" id="MobiDB-lite"/>
    </source>
</evidence>
<dbReference type="RefSeq" id="WP_145277335.1">
    <property type="nucleotide sequence ID" value="NZ_CP036426.1"/>
</dbReference>
<proteinExistence type="predicted"/>
<dbReference type="GO" id="GO:0048500">
    <property type="term" value="C:signal recognition particle"/>
    <property type="evidence" value="ECO:0007669"/>
    <property type="project" value="InterPro"/>
</dbReference>
<feature type="region of interest" description="Disordered" evidence="1">
    <location>
        <begin position="116"/>
        <end position="140"/>
    </location>
</feature>
<keyword evidence="3" id="KW-1185">Reference proteome</keyword>
<dbReference type="GO" id="GO:0006614">
    <property type="term" value="P:SRP-dependent cotranslational protein targeting to membrane"/>
    <property type="evidence" value="ECO:0007669"/>
    <property type="project" value="InterPro"/>
</dbReference>
<sequence length="184" mass="20394">MSDPGDPASLLTFSHFRGLIAEIRGRGVTIREAFRGKLPELFGPLFDPHLLDPDAGVDRYLAILDAVTPADRADLAAIDAEGARRVAAAAGVEPAQVATVLDLYRELLRTVERELRGEDPGDRVPPDSRVGRLDASRLHPSEPGEFRELWQHLTRTGRVPPHGAGPWYSAWNREFHAWDFTLDD</sequence>
<dbReference type="InterPro" id="IPR036891">
    <property type="entry name" value="Signal_recog_part_SRP54_M_sf"/>
</dbReference>